<dbReference type="AlphaFoldDB" id="W1PMF0"/>
<accession>W1PMF0</accession>
<dbReference type="Gramene" id="ERN09218">
    <property type="protein sequence ID" value="ERN09218"/>
    <property type="gene ID" value="AMTR_s00014p00255130"/>
</dbReference>
<protein>
    <submittedName>
        <fullName evidence="1">Uncharacterized protein</fullName>
    </submittedName>
</protein>
<keyword evidence="2" id="KW-1185">Reference proteome</keyword>
<dbReference type="EMBL" id="KI393051">
    <property type="protein sequence ID" value="ERN09218.1"/>
    <property type="molecule type" value="Genomic_DNA"/>
</dbReference>
<name>W1PMF0_AMBTC</name>
<evidence type="ECO:0000313" key="2">
    <source>
        <dbReference type="Proteomes" id="UP000017836"/>
    </source>
</evidence>
<proteinExistence type="predicted"/>
<evidence type="ECO:0000313" key="1">
    <source>
        <dbReference type="EMBL" id="ERN09218.1"/>
    </source>
</evidence>
<dbReference type="HOGENOM" id="CLU_2402632_0_0_1"/>
<sequence>MAYEINGNLTMATCLHMLKVAGMKALVRELDAIYELLTDTYFFTRERSFPIGGPFDNIFIDAFGLALNNAIIETKEAMYLMSVHGCILPFRGVG</sequence>
<gene>
    <name evidence="1" type="ORF">AMTR_s00014p00255130</name>
</gene>
<organism evidence="1 2">
    <name type="scientific">Amborella trichopoda</name>
    <dbReference type="NCBI Taxonomy" id="13333"/>
    <lineage>
        <taxon>Eukaryota</taxon>
        <taxon>Viridiplantae</taxon>
        <taxon>Streptophyta</taxon>
        <taxon>Embryophyta</taxon>
        <taxon>Tracheophyta</taxon>
        <taxon>Spermatophyta</taxon>
        <taxon>Magnoliopsida</taxon>
        <taxon>Amborellales</taxon>
        <taxon>Amborellaceae</taxon>
        <taxon>Amborella</taxon>
    </lineage>
</organism>
<reference evidence="2" key="1">
    <citation type="journal article" date="2013" name="Science">
        <title>The Amborella genome and the evolution of flowering plants.</title>
        <authorList>
            <consortium name="Amborella Genome Project"/>
        </authorList>
    </citation>
    <scope>NUCLEOTIDE SEQUENCE [LARGE SCALE GENOMIC DNA]</scope>
</reference>
<dbReference type="Proteomes" id="UP000017836">
    <property type="component" value="Unassembled WGS sequence"/>
</dbReference>